<dbReference type="AlphaFoldDB" id="A0ABD1FCP6"/>
<gene>
    <name evidence="1" type="ORF">ABEB36_000869</name>
</gene>
<evidence type="ECO:0000313" key="2">
    <source>
        <dbReference type="Proteomes" id="UP001566132"/>
    </source>
</evidence>
<evidence type="ECO:0000313" key="1">
    <source>
        <dbReference type="EMBL" id="KAL1517054.1"/>
    </source>
</evidence>
<reference evidence="1 2" key="1">
    <citation type="submission" date="2024-05" db="EMBL/GenBank/DDBJ databases">
        <title>Genetic variation in Jamaican populations of the coffee berry borer (Hypothenemus hampei).</title>
        <authorList>
            <person name="Errbii M."/>
            <person name="Myrie A."/>
        </authorList>
    </citation>
    <scope>NUCLEOTIDE SEQUENCE [LARGE SCALE GENOMIC DNA]</scope>
    <source>
        <strain evidence="1">JA-Hopewell-2020-01-JO</strain>
        <tissue evidence="1">Whole body</tissue>
    </source>
</reference>
<dbReference type="EMBL" id="JBDJPC010000001">
    <property type="protein sequence ID" value="KAL1517054.1"/>
    <property type="molecule type" value="Genomic_DNA"/>
</dbReference>
<organism evidence="1 2">
    <name type="scientific">Hypothenemus hampei</name>
    <name type="common">Coffee berry borer</name>
    <dbReference type="NCBI Taxonomy" id="57062"/>
    <lineage>
        <taxon>Eukaryota</taxon>
        <taxon>Metazoa</taxon>
        <taxon>Ecdysozoa</taxon>
        <taxon>Arthropoda</taxon>
        <taxon>Hexapoda</taxon>
        <taxon>Insecta</taxon>
        <taxon>Pterygota</taxon>
        <taxon>Neoptera</taxon>
        <taxon>Endopterygota</taxon>
        <taxon>Coleoptera</taxon>
        <taxon>Polyphaga</taxon>
        <taxon>Cucujiformia</taxon>
        <taxon>Curculionidae</taxon>
        <taxon>Scolytinae</taxon>
        <taxon>Hypothenemus</taxon>
    </lineage>
</organism>
<name>A0ABD1FCP6_HYPHA</name>
<sequence length="76" mass="9171">MNMNFLTSDIKSRPNSEIRETLNTKTNVIEEIQRRQFVWYGRLKRIGEDKLKMVTKWNLSKRRKKGRTKSTWIEGV</sequence>
<comment type="caution">
    <text evidence="1">The sequence shown here is derived from an EMBL/GenBank/DDBJ whole genome shotgun (WGS) entry which is preliminary data.</text>
</comment>
<proteinExistence type="predicted"/>
<dbReference type="Proteomes" id="UP001566132">
    <property type="component" value="Unassembled WGS sequence"/>
</dbReference>
<keyword evidence="2" id="KW-1185">Reference proteome</keyword>
<accession>A0ABD1FCP6</accession>
<protein>
    <submittedName>
        <fullName evidence="1">Uncharacterized protein</fullName>
    </submittedName>
</protein>